<reference evidence="3" key="1">
    <citation type="submission" date="2017-06" db="EMBL/GenBank/DDBJ databases">
        <authorList>
            <person name="Varghese N."/>
            <person name="Submissions S."/>
        </authorList>
    </citation>
    <scope>NUCLEOTIDE SEQUENCE [LARGE SCALE GENOMIC DNA]</scope>
    <source>
        <strain evidence="3">JCM 23211</strain>
    </source>
</reference>
<keyword evidence="2" id="KW-0413">Isomerase</keyword>
<dbReference type="EMBL" id="FZOW01000017">
    <property type="protein sequence ID" value="SNT41076.1"/>
    <property type="molecule type" value="Genomic_DNA"/>
</dbReference>
<dbReference type="RefSeq" id="WP_089250931.1">
    <property type="nucleotide sequence ID" value="NZ_FZOW01000017.1"/>
</dbReference>
<keyword evidence="3" id="KW-1185">Reference proteome</keyword>
<dbReference type="SUPFAM" id="SSF54427">
    <property type="entry name" value="NTF2-like"/>
    <property type="match status" value="1"/>
</dbReference>
<organism evidence="2 3">
    <name type="scientific">Rhodococcoides kyotonense</name>
    <dbReference type="NCBI Taxonomy" id="398843"/>
    <lineage>
        <taxon>Bacteria</taxon>
        <taxon>Bacillati</taxon>
        <taxon>Actinomycetota</taxon>
        <taxon>Actinomycetes</taxon>
        <taxon>Mycobacteriales</taxon>
        <taxon>Nocardiaceae</taxon>
        <taxon>Rhodococcoides</taxon>
    </lineage>
</organism>
<dbReference type="InterPro" id="IPR032710">
    <property type="entry name" value="NTF2-like_dom_sf"/>
</dbReference>
<feature type="domain" description="SnoaL-like" evidence="1">
    <location>
        <begin position="4"/>
        <end position="125"/>
    </location>
</feature>
<accession>A0A239MEH1</accession>
<dbReference type="OrthoDB" id="9812295at2"/>
<evidence type="ECO:0000259" key="1">
    <source>
        <dbReference type="Pfam" id="PF13474"/>
    </source>
</evidence>
<sequence length="137" mass="15383">MTRELLEVYSEAAYAKDVDRFMTMYSEDVRVFDLWNTWEFVGAAAWRESIAGWFGSLGDERVVVEFDDVVVSGGADFGSISAVVSYSGESASGERVRHMQNRLTWVLVRRADGWRVIHEHTSAPVEDSSGKVILTRG</sequence>
<dbReference type="Pfam" id="PF13474">
    <property type="entry name" value="SnoaL_3"/>
    <property type="match status" value="1"/>
</dbReference>
<name>A0A239MEH1_9NOCA</name>
<dbReference type="GO" id="GO:0016853">
    <property type="term" value="F:isomerase activity"/>
    <property type="evidence" value="ECO:0007669"/>
    <property type="project" value="UniProtKB-KW"/>
</dbReference>
<evidence type="ECO:0000313" key="3">
    <source>
        <dbReference type="Proteomes" id="UP000198327"/>
    </source>
</evidence>
<dbReference type="Proteomes" id="UP000198327">
    <property type="component" value="Unassembled WGS sequence"/>
</dbReference>
<evidence type="ECO:0000313" key="2">
    <source>
        <dbReference type="EMBL" id="SNT41076.1"/>
    </source>
</evidence>
<proteinExistence type="predicted"/>
<gene>
    <name evidence="2" type="ORF">SAMN05421642_117118</name>
</gene>
<dbReference type="AlphaFoldDB" id="A0A239MEH1"/>
<dbReference type="Gene3D" id="3.10.450.50">
    <property type="match status" value="1"/>
</dbReference>
<protein>
    <submittedName>
        <fullName evidence="2">Ketosteroid isomerase homolog</fullName>
    </submittedName>
</protein>
<dbReference type="InterPro" id="IPR037401">
    <property type="entry name" value="SnoaL-like"/>
</dbReference>